<evidence type="ECO:0000259" key="1">
    <source>
        <dbReference type="Pfam" id="PF11867"/>
    </source>
</evidence>
<dbReference type="EMBL" id="BARV01010834">
    <property type="protein sequence ID" value="GAI02416.1"/>
    <property type="molecule type" value="Genomic_DNA"/>
</dbReference>
<feature type="non-terminal residue" evidence="2">
    <location>
        <position position="1"/>
    </location>
</feature>
<organism evidence="2">
    <name type="scientific">marine sediment metagenome</name>
    <dbReference type="NCBI Taxonomy" id="412755"/>
    <lineage>
        <taxon>unclassified sequences</taxon>
        <taxon>metagenomes</taxon>
        <taxon>ecological metagenomes</taxon>
    </lineage>
</organism>
<protein>
    <recommendedName>
        <fullName evidence="1">Type I restriction enzyme HindI endonuclease subunit-like C-terminal domain-containing protein</fullName>
    </recommendedName>
</protein>
<accession>X1L973</accession>
<comment type="caution">
    <text evidence="2">The sequence shown here is derived from an EMBL/GenBank/DDBJ whole genome shotgun (WGS) entry which is preliminary data.</text>
</comment>
<sequence>DEELKKLVKKLIGTIKKNLSIDWTKHESVVSNVRACVKRLLRKEGIPPVKYPLLMDSIMKQTHLLYQDWPIVYTTEFQMEPTFGI</sequence>
<feature type="domain" description="Type I restriction enzyme HindI endonuclease subunit-like C-terminal" evidence="1">
    <location>
        <begin position="1"/>
        <end position="67"/>
    </location>
</feature>
<name>X1L973_9ZZZZ</name>
<evidence type="ECO:0000313" key="2">
    <source>
        <dbReference type="EMBL" id="GAI02416.1"/>
    </source>
</evidence>
<dbReference type="InterPro" id="IPR021810">
    <property type="entry name" value="T1RH-like_C"/>
</dbReference>
<dbReference type="AlphaFoldDB" id="X1L973"/>
<dbReference type="Pfam" id="PF11867">
    <property type="entry name" value="T1RH-like_C"/>
    <property type="match status" value="1"/>
</dbReference>
<reference evidence="2" key="1">
    <citation type="journal article" date="2014" name="Front. Microbiol.">
        <title>High frequency of phylogenetically diverse reductive dehalogenase-homologous genes in deep subseafloor sedimentary metagenomes.</title>
        <authorList>
            <person name="Kawai M."/>
            <person name="Futagami T."/>
            <person name="Toyoda A."/>
            <person name="Takaki Y."/>
            <person name="Nishi S."/>
            <person name="Hori S."/>
            <person name="Arai W."/>
            <person name="Tsubouchi T."/>
            <person name="Morono Y."/>
            <person name="Uchiyama I."/>
            <person name="Ito T."/>
            <person name="Fujiyama A."/>
            <person name="Inagaki F."/>
            <person name="Takami H."/>
        </authorList>
    </citation>
    <scope>NUCLEOTIDE SEQUENCE</scope>
    <source>
        <strain evidence="2">Expedition CK06-06</strain>
    </source>
</reference>
<proteinExistence type="predicted"/>
<gene>
    <name evidence="2" type="ORF">S06H3_20815</name>
</gene>